<sequence>MTITDTTSAPLVAVVGATGVQGGSIIRALADSDKHYRIRGFTRDATKSTSEGLKKQGVEMVSVNLVVENKDEIYRAFAGADFAFLMTNFWEHVNMDREISEGKLLVDAAKAAGVKGIIWSGLMPVSKISGGKYTHVYHFDGKAVIAEHGRNSGVPFVDVQAGLYGSNFLKKRTGIPWINKEEDGSYAIAWAMRPETMVPIIDMDDYGLYVRRVLEAPVFPDGAEILTSSEDISVAELARQISEVTGKNVIYKQITPEEWSKTFAAAGLPPPMVTEVVEGFLHFDEFGYNLILLTLLRTADYGGKPSSSREGLARPTRSWREFVKAADWSKIFV</sequence>
<gene>
    <name evidence="5" type="ORF">B0H16DRAFT_1840497</name>
</gene>
<dbReference type="SUPFAM" id="SSF51735">
    <property type="entry name" value="NAD(P)-binding Rossmann-fold domains"/>
    <property type="match status" value="1"/>
</dbReference>
<dbReference type="EMBL" id="JARKIB010000618">
    <property type="protein sequence ID" value="KAJ7697077.1"/>
    <property type="molecule type" value="Genomic_DNA"/>
</dbReference>
<dbReference type="InterPro" id="IPR008030">
    <property type="entry name" value="NmrA-like"/>
</dbReference>
<evidence type="ECO:0000256" key="1">
    <source>
        <dbReference type="ARBA" id="ARBA00006328"/>
    </source>
</evidence>
<dbReference type="Gene3D" id="3.90.25.10">
    <property type="entry name" value="UDP-galactose 4-epimerase, domain 1"/>
    <property type="match status" value="1"/>
</dbReference>
<keyword evidence="3" id="KW-0560">Oxidoreductase</keyword>
<dbReference type="PANTHER" id="PTHR42748:SF30">
    <property type="entry name" value="NMRA-LIKE DOMAIN-CONTAINING PROTEIN"/>
    <property type="match status" value="1"/>
</dbReference>
<accession>A0AAD7GNA4</accession>
<dbReference type="Pfam" id="PF05368">
    <property type="entry name" value="NmrA"/>
    <property type="match status" value="1"/>
</dbReference>
<proteinExistence type="inferred from homology"/>
<protein>
    <submittedName>
        <fullName evidence="5">NAD(P)-binding protein</fullName>
    </submittedName>
</protein>
<evidence type="ECO:0000259" key="4">
    <source>
        <dbReference type="Pfam" id="PF05368"/>
    </source>
</evidence>
<evidence type="ECO:0000256" key="2">
    <source>
        <dbReference type="ARBA" id="ARBA00022857"/>
    </source>
</evidence>
<comment type="caution">
    <text evidence="5">The sequence shown here is derived from an EMBL/GenBank/DDBJ whole genome shotgun (WGS) entry which is preliminary data.</text>
</comment>
<dbReference type="AlphaFoldDB" id="A0AAD7GNA4"/>
<dbReference type="GO" id="GO:0016491">
    <property type="term" value="F:oxidoreductase activity"/>
    <property type="evidence" value="ECO:0007669"/>
    <property type="project" value="UniProtKB-KW"/>
</dbReference>
<dbReference type="InterPro" id="IPR051164">
    <property type="entry name" value="NmrA-like_oxidored"/>
</dbReference>
<evidence type="ECO:0000313" key="6">
    <source>
        <dbReference type="Proteomes" id="UP001215598"/>
    </source>
</evidence>
<feature type="domain" description="NmrA-like" evidence="4">
    <location>
        <begin position="11"/>
        <end position="288"/>
    </location>
</feature>
<evidence type="ECO:0000256" key="3">
    <source>
        <dbReference type="ARBA" id="ARBA00023002"/>
    </source>
</evidence>
<dbReference type="CDD" id="cd05251">
    <property type="entry name" value="NmrA_like_SDR_a"/>
    <property type="match status" value="1"/>
</dbReference>
<keyword evidence="2" id="KW-0521">NADP</keyword>
<reference evidence="5" key="1">
    <citation type="submission" date="2023-03" db="EMBL/GenBank/DDBJ databases">
        <title>Massive genome expansion in bonnet fungi (Mycena s.s.) driven by repeated elements and novel gene families across ecological guilds.</title>
        <authorList>
            <consortium name="Lawrence Berkeley National Laboratory"/>
            <person name="Harder C.B."/>
            <person name="Miyauchi S."/>
            <person name="Viragh M."/>
            <person name="Kuo A."/>
            <person name="Thoen E."/>
            <person name="Andreopoulos B."/>
            <person name="Lu D."/>
            <person name="Skrede I."/>
            <person name="Drula E."/>
            <person name="Henrissat B."/>
            <person name="Morin E."/>
            <person name="Kohler A."/>
            <person name="Barry K."/>
            <person name="LaButti K."/>
            <person name="Morin E."/>
            <person name="Salamov A."/>
            <person name="Lipzen A."/>
            <person name="Mereny Z."/>
            <person name="Hegedus B."/>
            <person name="Baldrian P."/>
            <person name="Stursova M."/>
            <person name="Weitz H."/>
            <person name="Taylor A."/>
            <person name="Grigoriev I.V."/>
            <person name="Nagy L.G."/>
            <person name="Martin F."/>
            <person name="Kauserud H."/>
        </authorList>
    </citation>
    <scope>NUCLEOTIDE SEQUENCE</scope>
    <source>
        <strain evidence="5">CBHHK182m</strain>
    </source>
</reference>
<name>A0AAD7GNA4_9AGAR</name>
<dbReference type="InterPro" id="IPR036291">
    <property type="entry name" value="NAD(P)-bd_dom_sf"/>
</dbReference>
<dbReference type="GO" id="GO:0005634">
    <property type="term" value="C:nucleus"/>
    <property type="evidence" value="ECO:0007669"/>
    <property type="project" value="TreeGrafter"/>
</dbReference>
<keyword evidence="6" id="KW-1185">Reference proteome</keyword>
<evidence type="ECO:0000313" key="5">
    <source>
        <dbReference type="EMBL" id="KAJ7697077.1"/>
    </source>
</evidence>
<dbReference type="Proteomes" id="UP001215598">
    <property type="component" value="Unassembled WGS sequence"/>
</dbReference>
<dbReference type="PANTHER" id="PTHR42748">
    <property type="entry name" value="NITROGEN METABOLITE REPRESSION PROTEIN NMRA FAMILY MEMBER"/>
    <property type="match status" value="1"/>
</dbReference>
<comment type="similarity">
    <text evidence="1">Belongs to the NmrA-type oxidoreductase family.</text>
</comment>
<organism evidence="5 6">
    <name type="scientific">Mycena metata</name>
    <dbReference type="NCBI Taxonomy" id="1033252"/>
    <lineage>
        <taxon>Eukaryota</taxon>
        <taxon>Fungi</taxon>
        <taxon>Dikarya</taxon>
        <taxon>Basidiomycota</taxon>
        <taxon>Agaricomycotina</taxon>
        <taxon>Agaricomycetes</taxon>
        <taxon>Agaricomycetidae</taxon>
        <taxon>Agaricales</taxon>
        <taxon>Marasmiineae</taxon>
        <taxon>Mycenaceae</taxon>
        <taxon>Mycena</taxon>
    </lineage>
</organism>
<dbReference type="Gene3D" id="3.40.50.720">
    <property type="entry name" value="NAD(P)-binding Rossmann-like Domain"/>
    <property type="match status" value="1"/>
</dbReference>